<reference evidence="1" key="1">
    <citation type="submission" date="2019-03" db="EMBL/GenBank/DDBJ databases">
        <title>Largest Complete Mitochondrial Genome of a Gymnosperm, Sitka Spruce (Picea sitchensis), Indicates Complex Physical Structure.</title>
        <authorList>
            <person name="Jackman S.D."/>
            <person name="Coombe L."/>
            <person name="Warren R."/>
            <person name="Kirk H."/>
            <person name="Trinh E."/>
            <person name="McLeod T."/>
            <person name="Pleasance S."/>
            <person name="Pandoh P."/>
            <person name="Zhao Y."/>
            <person name="Coope R."/>
            <person name="Bousquet J."/>
            <person name="Bohlmann J.C."/>
            <person name="Jones S.J.M."/>
            <person name="Birol I."/>
        </authorList>
    </citation>
    <scope>NUCLEOTIDE SEQUENCE</scope>
    <source>
        <strain evidence="1">Q903</strain>
    </source>
</reference>
<name>A0A6B9XTB7_PICSI</name>
<geneLocation type="mitochondrion" evidence="1"/>
<sequence length="90" mass="10377">MLGPNYERRAYFPVIPSTHWCCLVRSIGKPVLRSAISEFLNNYAANHTFMLGCLVRLSLPELHFSHPQAIKERSQGRKEVVPNIIYFCRS</sequence>
<gene>
    <name evidence="1" type="primary">orf04329</name>
    <name evidence="1" type="ORF">Q903MT_gene4306</name>
</gene>
<dbReference type="EMBL" id="MK697699">
    <property type="protein sequence ID" value="QHR90283.1"/>
    <property type="molecule type" value="Genomic_DNA"/>
</dbReference>
<accession>A0A6B9XTB7</accession>
<dbReference type="AlphaFoldDB" id="A0A6B9XTB7"/>
<keyword evidence="1" id="KW-0496">Mitochondrion</keyword>
<evidence type="ECO:0000313" key="1">
    <source>
        <dbReference type="EMBL" id="QHR90283.1"/>
    </source>
</evidence>
<protein>
    <submittedName>
        <fullName evidence="1">Uncharacterized protein</fullName>
    </submittedName>
</protein>
<organism evidence="1">
    <name type="scientific">Picea sitchensis</name>
    <name type="common">Sitka spruce</name>
    <name type="synonym">Pinus sitchensis</name>
    <dbReference type="NCBI Taxonomy" id="3332"/>
    <lineage>
        <taxon>Eukaryota</taxon>
        <taxon>Viridiplantae</taxon>
        <taxon>Streptophyta</taxon>
        <taxon>Embryophyta</taxon>
        <taxon>Tracheophyta</taxon>
        <taxon>Spermatophyta</taxon>
        <taxon>Pinopsida</taxon>
        <taxon>Pinidae</taxon>
        <taxon>Conifers I</taxon>
        <taxon>Pinales</taxon>
        <taxon>Pinaceae</taxon>
        <taxon>Picea</taxon>
    </lineage>
</organism>
<proteinExistence type="predicted"/>